<sequence length="528" mass="57735">MFKRKIHLRLLLTSLTAGGINVTCLLLVGSIFLFQKKSIEESLISNNIAYAQKLADNIDRYFKTAQQELAWSASQITTLDNVVHLTGESDRLRLQSGFFNTFVVVNRNAVVVATSPQSLKLVGVRLKPVASLQSVDMKKRFISSPFISETGNDIIFISQPLFDPEGHYLGYIGGTIYLKKQSMLSDILSQHFFGKDAVVSVVSNEGLIIFSHDPSRIGSKMVLPASIRKRLADTQNGQFRIESNGHKLLIGYADVRSTGWNVFMAGTSETVNAILMNSLRNTIGFIIVILAIASGIMALMAGRIASPLERLAAMVRDGGSNASAESVRGLEAWYYEADCLAEAVRDHRRAVSGHMAAINDVAMTDPLTGLYNRRGFTVTVDVIGDRKAHCVIAIDIDHFKKINDKFGHDAGDFALVSLAALLRNLSRPTDLVSRFGGEEFIILLPDTTLHDGAATAERIRRAVSKTYFHGVGKMTISAGVAVLSGYCGERDKGLRHADEALYLAKRAGRNQVSVNITGKIIVPFSKVE</sequence>
<evidence type="ECO:0000313" key="8">
    <source>
        <dbReference type="Proteomes" id="UP001208888"/>
    </source>
</evidence>
<dbReference type="PROSITE" id="PS50887">
    <property type="entry name" value="GGDEF"/>
    <property type="match status" value="1"/>
</dbReference>
<dbReference type="InterPro" id="IPR000160">
    <property type="entry name" value="GGDEF_dom"/>
</dbReference>
<keyword evidence="5" id="KW-1133">Transmembrane helix</keyword>
<protein>
    <recommendedName>
        <fullName evidence="3">diguanylate cyclase</fullName>
        <ecNumber evidence="3">2.7.7.65</ecNumber>
    </recommendedName>
</protein>
<feature type="transmembrane region" description="Helical" evidence="5">
    <location>
        <begin position="282"/>
        <end position="301"/>
    </location>
</feature>
<evidence type="ECO:0000259" key="6">
    <source>
        <dbReference type="PROSITE" id="PS50887"/>
    </source>
</evidence>
<dbReference type="CDD" id="cd01949">
    <property type="entry name" value="GGDEF"/>
    <property type="match status" value="1"/>
</dbReference>
<comment type="cofactor">
    <cofactor evidence="1">
        <name>Mg(2+)</name>
        <dbReference type="ChEBI" id="CHEBI:18420"/>
    </cofactor>
</comment>
<evidence type="ECO:0000256" key="4">
    <source>
        <dbReference type="ARBA" id="ARBA00034247"/>
    </source>
</evidence>
<dbReference type="Gene3D" id="3.30.70.270">
    <property type="match status" value="1"/>
</dbReference>
<evidence type="ECO:0000256" key="1">
    <source>
        <dbReference type="ARBA" id="ARBA00001946"/>
    </source>
</evidence>
<reference evidence="7" key="1">
    <citation type="submission" date="2022-06" db="EMBL/GenBank/DDBJ databases">
        <title>Dynamics of rice microbiomes reveals core vertical transmitted seed endophytes.</title>
        <authorList>
            <person name="Liao K."/>
            <person name="Zhang X."/>
        </authorList>
    </citation>
    <scope>NUCLEOTIDE SEQUENCE</scope>
    <source>
        <strain evidence="7">JT1-17</strain>
    </source>
</reference>
<dbReference type="InterPro" id="IPR029787">
    <property type="entry name" value="Nucleotide_cyclase"/>
</dbReference>
<keyword evidence="5" id="KW-0472">Membrane</keyword>
<proteinExistence type="predicted"/>
<dbReference type="InterPro" id="IPR050469">
    <property type="entry name" value="Diguanylate_Cyclase"/>
</dbReference>
<evidence type="ECO:0000256" key="3">
    <source>
        <dbReference type="ARBA" id="ARBA00012528"/>
    </source>
</evidence>
<keyword evidence="5" id="KW-0812">Transmembrane</keyword>
<dbReference type="CDD" id="cd12912">
    <property type="entry name" value="PDC2_MCP_like"/>
    <property type="match status" value="1"/>
</dbReference>
<dbReference type="NCBIfam" id="TIGR00254">
    <property type="entry name" value="GGDEF"/>
    <property type="match status" value="1"/>
</dbReference>
<accession>A0AAJ1D0E6</accession>
<dbReference type="FunFam" id="3.30.70.270:FF:000001">
    <property type="entry name" value="Diguanylate cyclase domain protein"/>
    <property type="match status" value="1"/>
</dbReference>
<dbReference type="EMBL" id="JANFVX010000011">
    <property type="protein sequence ID" value="MCW0344914.1"/>
    <property type="molecule type" value="Genomic_DNA"/>
</dbReference>
<dbReference type="CDD" id="cd18773">
    <property type="entry name" value="PDC1_HK_sensor"/>
    <property type="match status" value="1"/>
</dbReference>
<evidence type="ECO:0000313" key="7">
    <source>
        <dbReference type="EMBL" id="MCW0344914.1"/>
    </source>
</evidence>
<dbReference type="SMART" id="SM00267">
    <property type="entry name" value="GGDEF"/>
    <property type="match status" value="1"/>
</dbReference>
<dbReference type="SUPFAM" id="SSF55073">
    <property type="entry name" value="Nucleotide cyclase"/>
    <property type="match status" value="1"/>
</dbReference>
<feature type="transmembrane region" description="Helical" evidence="5">
    <location>
        <begin position="12"/>
        <end position="34"/>
    </location>
</feature>
<dbReference type="PANTHER" id="PTHR45138:SF9">
    <property type="entry name" value="DIGUANYLATE CYCLASE DGCM-RELATED"/>
    <property type="match status" value="1"/>
</dbReference>
<feature type="domain" description="GGDEF" evidence="6">
    <location>
        <begin position="387"/>
        <end position="517"/>
    </location>
</feature>
<gene>
    <name evidence="7" type="ORF">NB703_003007</name>
</gene>
<evidence type="ECO:0000256" key="5">
    <source>
        <dbReference type="SAM" id="Phobius"/>
    </source>
</evidence>
<dbReference type="RefSeq" id="WP_028725239.1">
    <property type="nucleotide sequence ID" value="NZ_JANFVX010000011.1"/>
</dbReference>
<dbReference type="AlphaFoldDB" id="A0AAJ1D0E6"/>
<comment type="pathway">
    <text evidence="2">Purine metabolism; 3',5'-cyclic di-GMP biosynthesis.</text>
</comment>
<evidence type="ECO:0000256" key="2">
    <source>
        <dbReference type="ARBA" id="ARBA00004665"/>
    </source>
</evidence>
<comment type="catalytic activity">
    <reaction evidence="4">
        <text>2 GTP = 3',3'-c-di-GMP + 2 diphosphate</text>
        <dbReference type="Rhea" id="RHEA:24898"/>
        <dbReference type="ChEBI" id="CHEBI:33019"/>
        <dbReference type="ChEBI" id="CHEBI:37565"/>
        <dbReference type="ChEBI" id="CHEBI:58805"/>
        <dbReference type="EC" id="2.7.7.65"/>
    </reaction>
</comment>
<dbReference type="GO" id="GO:0052621">
    <property type="term" value="F:diguanylate cyclase activity"/>
    <property type="evidence" value="ECO:0007669"/>
    <property type="project" value="UniProtKB-EC"/>
</dbReference>
<name>A0AAJ1D0E6_PANAN</name>
<dbReference type="EC" id="2.7.7.65" evidence="3"/>
<dbReference type="Proteomes" id="UP001208888">
    <property type="component" value="Unassembled WGS sequence"/>
</dbReference>
<dbReference type="Pfam" id="PF00990">
    <property type="entry name" value="GGDEF"/>
    <property type="match status" value="1"/>
</dbReference>
<comment type="caution">
    <text evidence="7">The sequence shown here is derived from an EMBL/GenBank/DDBJ whole genome shotgun (WGS) entry which is preliminary data.</text>
</comment>
<dbReference type="PANTHER" id="PTHR45138">
    <property type="entry name" value="REGULATORY COMPONENTS OF SENSORY TRANSDUCTION SYSTEM"/>
    <property type="match status" value="1"/>
</dbReference>
<dbReference type="Gene3D" id="3.30.450.20">
    <property type="entry name" value="PAS domain"/>
    <property type="match status" value="2"/>
</dbReference>
<organism evidence="7 8">
    <name type="scientific">Pantoea ananas</name>
    <name type="common">Erwinia uredovora</name>
    <dbReference type="NCBI Taxonomy" id="553"/>
    <lineage>
        <taxon>Bacteria</taxon>
        <taxon>Pseudomonadati</taxon>
        <taxon>Pseudomonadota</taxon>
        <taxon>Gammaproteobacteria</taxon>
        <taxon>Enterobacterales</taxon>
        <taxon>Erwiniaceae</taxon>
        <taxon>Pantoea</taxon>
    </lineage>
</organism>
<dbReference type="InterPro" id="IPR043128">
    <property type="entry name" value="Rev_trsase/Diguanyl_cyclase"/>
</dbReference>